<dbReference type="InterPro" id="IPR036520">
    <property type="entry name" value="UPF0759_sf"/>
</dbReference>
<dbReference type="Pfam" id="PF01904">
    <property type="entry name" value="DUF72"/>
    <property type="match status" value="1"/>
</dbReference>
<organism evidence="1 2">
    <name type="scientific">candidate division WOR-3 bacterium</name>
    <dbReference type="NCBI Taxonomy" id="2052148"/>
    <lineage>
        <taxon>Bacteria</taxon>
        <taxon>Bacteria division WOR-3</taxon>
    </lineage>
</organism>
<dbReference type="Gene3D" id="3.20.20.410">
    <property type="entry name" value="Protein of unknown function UPF0759"/>
    <property type="match status" value="1"/>
</dbReference>
<dbReference type="AlphaFoldDB" id="A0A350H8Y7"/>
<gene>
    <name evidence="1" type="ORF">DCW38_02340</name>
</gene>
<sequence>MRVQTTKESSFKTLCIGTSGYYFDDWIGTAYPPKTKKSSMFDEYLKLGFDSLELNFTYYRLAGREQLRNFSLKADKDFSFIIKAYKGITHEKAERETVKTVSENYLEGNVNGNFRGILLQFPESFHKTNENIEYLIMLREEMKEINLFVEFRRSDWMSKETSDLLSRDKMNFVSADLPKIGNLPEMNLNAASESSYLRLHGRNKEWYTAEDRYDYLYSDAEITQFQKDVLFLMNKTNTTFVFFNNCHGGFAVKNALLLKDKLIKEMKIEAK</sequence>
<proteinExistence type="predicted"/>
<dbReference type="EMBL" id="DMZY01000071">
    <property type="protein sequence ID" value="HAV92003.1"/>
    <property type="molecule type" value="Genomic_DNA"/>
</dbReference>
<evidence type="ECO:0000313" key="1">
    <source>
        <dbReference type="EMBL" id="HAV92003.1"/>
    </source>
</evidence>
<dbReference type="InterPro" id="IPR002763">
    <property type="entry name" value="DUF72"/>
</dbReference>
<dbReference type="PANTHER" id="PTHR30348:SF13">
    <property type="entry name" value="UPF0759 PROTEIN YUNF"/>
    <property type="match status" value="1"/>
</dbReference>
<reference evidence="1 2" key="1">
    <citation type="journal article" date="2018" name="Nat. Biotechnol.">
        <title>A standardized bacterial taxonomy based on genome phylogeny substantially revises the tree of life.</title>
        <authorList>
            <person name="Parks D.H."/>
            <person name="Chuvochina M."/>
            <person name="Waite D.W."/>
            <person name="Rinke C."/>
            <person name="Skarshewski A."/>
            <person name="Chaumeil P.A."/>
            <person name="Hugenholtz P."/>
        </authorList>
    </citation>
    <scope>NUCLEOTIDE SEQUENCE [LARGE SCALE GENOMIC DNA]</scope>
    <source>
        <strain evidence="1">UBA9956</strain>
    </source>
</reference>
<comment type="caution">
    <text evidence="1">The sequence shown here is derived from an EMBL/GenBank/DDBJ whole genome shotgun (WGS) entry which is preliminary data.</text>
</comment>
<dbReference type="PANTHER" id="PTHR30348">
    <property type="entry name" value="UNCHARACTERIZED PROTEIN YECE"/>
    <property type="match status" value="1"/>
</dbReference>
<dbReference type="Proteomes" id="UP000264062">
    <property type="component" value="Unassembled WGS sequence"/>
</dbReference>
<name>A0A350H8Y7_UNCW3</name>
<dbReference type="SUPFAM" id="SSF117396">
    <property type="entry name" value="TM1631-like"/>
    <property type="match status" value="1"/>
</dbReference>
<accession>A0A350H8Y7</accession>
<evidence type="ECO:0000313" key="2">
    <source>
        <dbReference type="Proteomes" id="UP000264062"/>
    </source>
</evidence>
<protein>
    <submittedName>
        <fullName evidence="1">DUF72 domain-containing protein</fullName>
    </submittedName>
</protein>